<dbReference type="GO" id="GO:0016324">
    <property type="term" value="C:apical plasma membrane"/>
    <property type="evidence" value="ECO:0007669"/>
    <property type="project" value="TreeGrafter"/>
</dbReference>
<dbReference type="InterPro" id="IPR036055">
    <property type="entry name" value="LDL_receptor-like_sf"/>
</dbReference>
<evidence type="ECO:0000256" key="2">
    <source>
        <dbReference type="ARBA" id="ARBA00022737"/>
    </source>
</evidence>
<dbReference type="Pfam" id="PF00057">
    <property type="entry name" value="Ldl_recept_a"/>
    <property type="match status" value="2"/>
</dbReference>
<dbReference type="PANTHER" id="PTHR22722:SF14">
    <property type="entry name" value="MEGALIN, ISOFORM A"/>
    <property type="match status" value="1"/>
</dbReference>
<keyword evidence="4" id="KW-0325">Glycoprotein</keyword>
<evidence type="ECO:0000256" key="4">
    <source>
        <dbReference type="ARBA" id="ARBA00023180"/>
    </source>
</evidence>
<dbReference type="FunFam" id="4.10.400.10:FF:000034">
    <property type="entry name" value="Low-density lipoprotein receptor-related protein 2"/>
    <property type="match status" value="1"/>
</dbReference>
<dbReference type="PANTHER" id="PTHR22722">
    <property type="entry name" value="LOW-DENSITY LIPOPROTEIN RECEPTOR-RELATED PROTEIN 2-RELATED"/>
    <property type="match status" value="1"/>
</dbReference>
<dbReference type="CDD" id="cd00112">
    <property type="entry name" value="LDLa"/>
    <property type="match status" value="2"/>
</dbReference>
<organism evidence="7 8">
    <name type="scientific">Littorina saxatilis</name>
    <dbReference type="NCBI Taxonomy" id="31220"/>
    <lineage>
        <taxon>Eukaryota</taxon>
        <taxon>Metazoa</taxon>
        <taxon>Spiralia</taxon>
        <taxon>Lophotrochozoa</taxon>
        <taxon>Mollusca</taxon>
        <taxon>Gastropoda</taxon>
        <taxon>Caenogastropoda</taxon>
        <taxon>Littorinimorpha</taxon>
        <taxon>Littorinoidea</taxon>
        <taxon>Littorinidae</taxon>
        <taxon>Littorina</taxon>
    </lineage>
</organism>
<feature type="disulfide bond" evidence="5">
    <location>
        <begin position="189"/>
        <end position="204"/>
    </location>
</feature>
<dbReference type="Gene3D" id="4.10.400.10">
    <property type="entry name" value="Low-density Lipoprotein Receptor"/>
    <property type="match status" value="2"/>
</dbReference>
<proteinExistence type="predicted"/>
<reference evidence="7 8" key="1">
    <citation type="submission" date="2024-02" db="EMBL/GenBank/DDBJ databases">
        <title>Chromosome-scale genome assembly of the rough periwinkle Littorina saxatilis.</title>
        <authorList>
            <person name="De Jode A."/>
            <person name="Faria R."/>
            <person name="Formenti G."/>
            <person name="Sims Y."/>
            <person name="Smith T.P."/>
            <person name="Tracey A."/>
            <person name="Wood J.M.D."/>
            <person name="Zagrodzka Z.B."/>
            <person name="Johannesson K."/>
            <person name="Butlin R.K."/>
            <person name="Leder E.H."/>
        </authorList>
    </citation>
    <scope>NUCLEOTIDE SEQUENCE [LARGE SCALE GENOMIC DNA]</scope>
    <source>
        <strain evidence="7">Snail1</strain>
        <tissue evidence="7">Muscle</tissue>
    </source>
</reference>
<keyword evidence="2" id="KW-0677">Repeat</keyword>
<dbReference type="PROSITE" id="PS50068">
    <property type="entry name" value="LDLRA_2"/>
    <property type="match status" value="2"/>
</dbReference>
<feature type="disulfide bond" evidence="5">
    <location>
        <begin position="138"/>
        <end position="156"/>
    </location>
</feature>
<evidence type="ECO:0000256" key="6">
    <source>
        <dbReference type="SAM" id="SignalP"/>
    </source>
</evidence>
<feature type="chain" id="PRO_5043038048" evidence="6">
    <location>
        <begin position="25"/>
        <end position="511"/>
    </location>
</feature>
<dbReference type="EMBL" id="JBAMIC010000007">
    <property type="protein sequence ID" value="KAK7106548.1"/>
    <property type="molecule type" value="Genomic_DNA"/>
</dbReference>
<name>A0AAN9GEY8_9CAEN</name>
<dbReference type="InterPro" id="IPR051221">
    <property type="entry name" value="LDLR-related"/>
</dbReference>
<feature type="disulfide bond" evidence="5">
    <location>
        <begin position="177"/>
        <end position="195"/>
    </location>
</feature>
<sequence>MGSFFYAACVIAVIASYNAGTASAGGACTWADKTKTAGAQNQRSGSLVPFVPGSSLDDCKALCEVQAGCVAVDSTILSCFWFSVIPPTSAVAGSTHSVITCMAATTTDSTTTSTVTATTPNPTTTSTIKACASNRFQCDNGRCVPITWVCTGIDGCGDNSDEKNCTTYVCPPGYWKCKNNRCVPVQWLCTDINGCGDNSDEDKCDTNRCIMRRGKKLRTFSNTKERIKFPCKYNAVRDTECGSWKITITPGNVIEADKDKRYIVKTVWLGVERVSDGMKWEGRTDLRIAEKYIEGSKPEPFNKKDGALEAKDIFNFAASSSDDKVIVYEKSGQWMFRFNLYSPGDAWHKSSGFEFICLSDNFQPSGFPDQICGNGTKDEVATFKKSKGWKDSRQAVLFHEVFTNDGIAQTDSDCKTTADTISNKCNNTALQWEAARLCWPVVGKSRFHTCVTRNLERPESAMRHCVEYVCSNFTDPNSCFALSEEIDRCQDLEGVSSKVKAQCAPNLSIKA</sequence>
<gene>
    <name evidence="7" type="ORF">V1264_017794</name>
</gene>
<dbReference type="AlphaFoldDB" id="A0AAN9GEY8"/>
<keyword evidence="3 5" id="KW-1015">Disulfide bond</keyword>
<evidence type="ECO:0000256" key="1">
    <source>
        <dbReference type="ARBA" id="ARBA00022729"/>
    </source>
</evidence>
<feature type="signal peptide" evidence="6">
    <location>
        <begin position="1"/>
        <end position="24"/>
    </location>
</feature>
<dbReference type="GO" id="GO:0042562">
    <property type="term" value="F:hormone binding"/>
    <property type="evidence" value="ECO:0007669"/>
    <property type="project" value="TreeGrafter"/>
</dbReference>
<comment type="caution">
    <text evidence="7">The sequence shown here is derived from an EMBL/GenBank/DDBJ whole genome shotgun (WGS) entry which is preliminary data.</text>
</comment>
<feature type="disulfide bond" evidence="5">
    <location>
        <begin position="170"/>
        <end position="182"/>
    </location>
</feature>
<evidence type="ECO:0000256" key="5">
    <source>
        <dbReference type="PROSITE-ProRule" id="PRU00124"/>
    </source>
</evidence>
<dbReference type="Proteomes" id="UP001374579">
    <property type="component" value="Unassembled WGS sequence"/>
</dbReference>
<feature type="disulfide bond" evidence="5">
    <location>
        <begin position="131"/>
        <end position="143"/>
    </location>
</feature>
<keyword evidence="8" id="KW-1185">Reference proteome</keyword>
<dbReference type="GO" id="GO:0043235">
    <property type="term" value="C:receptor complex"/>
    <property type="evidence" value="ECO:0007669"/>
    <property type="project" value="TreeGrafter"/>
</dbReference>
<dbReference type="SMART" id="SM00192">
    <property type="entry name" value="LDLa"/>
    <property type="match status" value="2"/>
</dbReference>
<dbReference type="PRINTS" id="PR00261">
    <property type="entry name" value="LDLRECEPTOR"/>
</dbReference>
<feature type="disulfide bond" evidence="5">
    <location>
        <begin position="150"/>
        <end position="165"/>
    </location>
</feature>
<evidence type="ECO:0000313" key="8">
    <source>
        <dbReference type="Proteomes" id="UP001374579"/>
    </source>
</evidence>
<dbReference type="SUPFAM" id="SSF57424">
    <property type="entry name" value="LDL receptor-like module"/>
    <property type="match status" value="2"/>
</dbReference>
<evidence type="ECO:0000313" key="7">
    <source>
        <dbReference type="EMBL" id="KAK7106548.1"/>
    </source>
</evidence>
<dbReference type="InterPro" id="IPR002172">
    <property type="entry name" value="LDrepeatLR_classA_rpt"/>
</dbReference>
<dbReference type="GO" id="GO:0006898">
    <property type="term" value="P:receptor-mediated endocytosis"/>
    <property type="evidence" value="ECO:0007669"/>
    <property type="project" value="TreeGrafter"/>
</dbReference>
<evidence type="ECO:0000256" key="3">
    <source>
        <dbReference type="ARBA" id="ARBA00023157"/>
    </source>
</evidence>
<keyword evidence="1 6" id="KW-0732">Signal</keyword>
<accession>A0AAN9GEY8</accession>
<protein>
    <submittedName>
        <fullName evidence="7">Uncharacterized protein</fullName>
    </submittedName>
</protein>